<evidence type="ECO:0000313" key="3">
    <source>
        <dbReference type="Proteomes" id="UP000318717"/>
    </source>
</evidence>
<dbReference type="EMBL" id="BJLF01000001">
    <property type="protein sequence ID" value="GEA49411.1"/>
    <property type="molecule type" value="Genomic_DNA"/>
</dbReference>
<accession>A0A4Y3HR74</accession>
<proteinExistence type="predicted"/>
<protein>
    <recommendedName>
        <fullName evidence="4">Glycine zipper domain-containing protein</fullName>
    </recommendedName>
</protein>
<dbReference type="PROSITE" id="PS51257">
    <property type="entry name" value="PROKAR_LIPOPROTEIN"/>
    <property type="match status" value="1"/>
</dbReference>
<feature type="chain" id="PRO_5021371796" description="Glycine zipper domain-containing protein" evidence="1">
    <location>
        <begin position="22"/>
        <end position="142"/>
    </location>
</feature>
<reference evidence="2 3" key="1">
    <citation type="submission" date="2019-06" db="EMBL/GenBank/DDBJ databases">
        <title>Whole genome shotgun sequence of Vibrio inusitatus NBRC 102082.</title>
        <authorList>
            <person name="Hosoyama A."/>
            <person name="Uohara A."/>
            <person name="Ohji S."/>
            <person name="Ichikawa N."/>
        </authorList>
    </citation>
    <scope>NUCLEOTIDE SEQUENCE [LARGE SCALE GENOMIC DNA]</scope>
    <source>
        <strain evidence="2 3">NBRC 102082</strain>
    </source>
</reference>
<name>A0A4Y3HR74_9VIBR</name>
<keyword evidence="3" id="KW-1185">Reference proteome</keyword>
<dbReference type="RefSeq" id="WP_141343774.1">
    <property type="nucleotide sequence ID" value="NZ_BJLF01000001.1"/>
</dbReference>
<evidence type="ECO:0008006" key="4">
    <source>
        <dbReference type="Google" id="ProtNLM"/>
    </source>
</evidence>
<comment type="caution">
    <text evidence="2">The sequence shown here is derived from an EMBL/GenBank/DDBJ whole genome shotgun (WGS) entry which is preliminary data.</text>
</comment>
<evidence type="ECO:0000256" key="1">
    <source>
        <dbReference type="SAM" id="SignalP"/>
    </source>
</evidence>
<dbReference type="Proteomes" id="UP000318717">
    <property type="component" value="Unassembled WGS sequence"/>
</dbReference>
<feature type="signal peptide" evidence="1">
    <location>
        <begin position="1"/>
        <end position="21"/>
    </location>
</feature>
<evidence type="ECO:0000313" key="2">
    <source>
        <dbReference type="EMBL" id="GEA49411.1"/>
    </source>
</evidence>
<organism evidence="2 3">
    <name type="scientific">Vibrio inusitatus NBRC 102082</name>
    <dbReference type="NCBI Taxonomy" id="1219070"/>
    <lineage>
        <taxon>Bacteria</taxon>
        <taxon>Pseudomonadati</taxon>
        <taxon>Pseudomonadota</taxon>
        <taxon>Gammaproteobacteria</taxon>
        <taxon>Vibrionales</taxon>
        <taxon>Vibrionaceae</taxon>
        <taxon>Vibrio</taxon>
    </lineage>
</organism>
<dbReference type="OrthoDB" id="5906690at2"/>
<sequence length="142" mass="15334">MKSIFPVVICCLSLLGCEAKANNQYDDYCDQVLGDSVEGAVVGGIAGAGLGAISDGKEGAKRGAAIGTVAGTIDGLVDGVEKRERCRRDMQDLEEVYWDNEIDDSLIERELIDSVIEDEIEKEIEDDIANEIADEFSEDAWG</sequence>
<keyword evidence="1" id="KW-0732">Signal</keyword>
<dbReference type="AlphaFoldDB" id="A0A4Y3HR74"/>
<gene>
    <name evidence="2" type="ORF">VIN01S_02150</name>
</gene>